<protein>
    <submittedName>
        <fullName evidence="5">Transcriptional regulator, HxlR family protein</fullName>
    </submittedName>
</protein>
<reference evidence="5 6" key="1">
    <citation type="submission" date="2015-06" db="EMBL/GenBank/DDBJ databases">
        <title>Draft Genome of Serratia marcescens Strain AH0650_Sm1.</title>
        <authorList>
            <person name="Wan Y."/>
            <person name="Gorrie C."/>
            <person name="Holt K."/>
        </authorList>
    </citation>
    <scope>NUCLEOTIDE SEQUENCE [LARGE SCALE GENOMIC DNA]</scope>
    <source>
        <strain evidence="5 6">AH0650_Sm1</strain>
    </source>
</reference>
<dbReference type="PANTHER" id="PTHR33204:SF37">
    <property type="entry name" value="HTH-TYPE TRANSCRIPTIONAL REGULATOR YODB"/>
    <property type="match status" value="1"/>
</dbReference>
<dbReference type="InterPro" id="IPR036388">
    <property type="entry name" value="WH-like_DNA-bd_sf"/>
</dbReference>
<gene>
    <name evidence="5" type="ORF">AB868_01546</name>
</gene>
<dbReference type="GO" id="GO:0003677">
    <property type="term" value="F:DNA binding"/>
    <property type="evidence" value="ECO:0007669"/>
    <property type="project" value="UniProtKB-KW"/>
</dbReference>
<dbReference type="Gene3D" id="1.10.10.10">
    <property type="entry name" value="Winged helix-like DNA-binding domain superfamily/Winged helix DNA-binding domain"/>
    <property type="match status" value="1"/>
</dbReference>
<evidence type="ECO:0000256" key="1">
    <source>
        <dbReference type="ARBA" id="ARBA00023015"/>
    </source>
</evidence>
<evidence type="ECO:0000256" key="2">
    <source>
        <dbReference type="ARBA" id="ARBA00023125"/>
    </source>
</evidence>
<evidence type="ECO:0000256" key="3">
    <source>
        <dbReference type="ARBA" id="ARBA00023163"/>
    </source>
</evidence>
<dbReference type="Pfam" id="PF01638">
    <property type="entry name" value="HxlR"/>
    <property type="match status" value="1"/>
</dbReference>
<dbReference type="SUPFAM" id="SSF46785">
    <property type="entry name" value="Winged helix' DNA-binding domain"/>
    <property type="match status" value="1"/>
</dbReference>
<dbReference type="InterPro" id="IPR036390">
    <property type="entry name" value="WH_DNA-bd_sf"/>
</dbReference>
<accession>A0A656VG94</accession>
<dbReference type="EMBL" id="LFJS01000012">
    <property type="protein sequence ID" value="KMU50817.1"/>
    <property type="molecule type" value="Genomic_DNA"/>
</dbReference>
<comment type="caution">
    <text evidence="5">The sequence shown here is derived from an EMBL/GenBank/DDBJ whole genome shotgun (WGS) entry which is preliminary data.</text>
</comment>
<sequence length="126" mass="14302">MAYPGDVYSSKCSARDALALISGKWVMLILPALAQRPMRNGELLRRIDGISQKVLTQTLRQLERNGLLERLDLSEKNQAHVEYRLSAVACSLVETLAALDRWAEYHFPELDAARERYDADRGREAD</sequence>
<keyword evidence="2" id="KW-0238">DNA-binding</keyword>
<dbReference type="RefSeq" id="WP_025301684.1">
    <property type="nucleotide sequence ID" value="NZ_CABHIE010000001.1"/>
</dbReference>
<organism evidence="5 6">
    <name type="scientific">Serratia marcescens</name>
    <dbReference type="NCBI Taxonomy" id="615"/>
    <lineage>
        <taxon>Bacteria</taxon>
        <taxon>Pseudomonadati</taxon>
        <taxon>Pseudomonadota</taxon>
        <taxon>Gammaproteobacteria</taxon>
        <taxon>Enterobacterales</taxon>
        <taxon>Yersiniaceae</taxon>
        <taxon>Serratia</taxon>
    </lineage>
</organism>
<name>A0A656VG94_SERMA</name>
<keyword evidence="1" id="KW-0805">Transcription regulation</keyword>
<dbReference type="InterPro" id="IPR011991">
    <property type="entry name" value="ArsR-like_HTH"/>
</dbReference>
<evidence type="ECO:0000313" key="5">
    <source>
        <dbReference type="EMBL" id="KMU50817.1"/>
    </source>
</evidence>
<dbReference type="InterPro" id="IPR002577">
    <property type="entry name" value="HTH_HxlR"/>
</dbReference>
<proteinExistence type="predicted"/>
<feature type="domain" description="HTH hxlR-type" evidence="4">
    <location>
        <begin position="12"/>
        <end position="111"/>
    </location>
</feature>
<dbReference type="AlphaFoldDB" id="A0A656VG94"/>
<dbReference type="CDD" id="cd00090">
    <property type="entry name" value="HTH_ARSR"/>
    <property type="match status" value="1"/>
</dbReference>
<dbReference type="GO" id="GO:0006355">
    <property type="term" value="P:regulation of DNA-templated transcription"/>
    <property type="evidence" value="ECO:0007669"/>
    <property type="project" value="UniProtKB-ARBA"/>
</dbReference>
<evidence type="ECO:0000259" key="4">
    <source>
        <dbReference type="PROSITE" id="PS51118"/>
    </source>
</evidence>
<keyword evidence="3" id="KW-0804">Transcription</keyword>
<dbReference type="PROSITE" id="PS51118">
    <property type="entry name" value="HTH_HXLR"/>
    <property type="match status" value="1"/>
</dbReference>
<dbReference type="PANTHER" id="PTHR33204">
    <property type="entry name" value="TRANSCRIPTIONAL REGULATOR, MARR FAMILY"/>
    <property type="match status" value="1"/>
</dbReference>
<dbReference type="Proteomes" id="UP000037482">
    <property type="component" value="Unassembled WGS sequence"/>
</dbReference>
<evidence type="ECO:0000313" key="6">
    <source>
        <dbReference type="Proteomes" id="UP000037482"/>
    </source>
</evidence>